<dbReference type="EMBL" id="UZAH01032265">
    <property type="protein sequence ID" value="VDP20746.1"/>
    <property type="molecule type" value="Genomic_DNA"/>
</dbReference>
<feature type="compositionally biased region" description="Acidic residues" evidence="1">
    <location>
        <begin position="220"/>
        <end position="235"/>
    </location>
</feature>
<reference evidence="4" key="2">
    <citation type="submission" date="2019-09" db="UniProtKB">
        <authorList>
            <consortium name="WormBaseParasite"/>
        </authorList>
    </citation>
    <scope>IDENTIFICATION</scope>
</reference>
<dbReference type="AlphaFoldDB" id="A0A3P8FPI4"/>
<dbReference type="OrthoDB" id="4772757at2759"/>
<reference evidence="2 3" key="1">
    <citation type="submission" date="2018-11" db="EMBL/GenBank/DDBJ databases">
        <authorList>
            <consortium name="Pathogen Informatics"/>
        </authorList>
    </citation>
    <scope>NUCLEOTIDE SEQUENCE [LARGE SCALE GENOMIC DNA]</scope>
</reference>
<organism evidence="2">
    <name type="scientific">Heligmosomoides polygyrus</name>
    <name type="common">Parasitic roundworm</name>
    <dbReference type="NCBI Taxonomy" id="6339"/>
    <lineage>
        <taxon>Eukaryota</taxon>
        <taxon>Metazoa</taxon>
        <taxon>Ecdysozoa</taxon>
        <taxon>Nematoda</taxon>
        <taxon>Chromadorea</taxon>
        <taxon>Rhabditida</taxon>
        <taxon>Rhabditina</taxon>
        <taxon>Rhabditomorpha</taxon>
        <taxon>Strongyloidea</taxon>
        <taxon>Heligmosomidae</taxon>
        <taxon>Heligmosomoides</taxon>
    </lineage>
</organism>
<sequence length="246" mass="28554">MYAGDFLCAQNALLECLLHHRSSLVAEDAQLLDARVIFLYKYFKRLDRTRSPGCDRKERRRMYELIADSFCFYGGERKEMLEHALKYYKLMFDDSESDKERFSAAISVAQTLIDLHAFDDALEWLERALFFEVKLGRPEVKLLQTRVLMFEAKTRRKGANRSALSEEYDSLNSQIPDNCLSLKLNINEAMGQFLSSCGYSKEASIYLERCKEFRSLASTEESEEDSDCEDFDDDLESRPDKAILTE</sequence>
<feature type="region of interest" description="Disordered" evidence="1">
    <location>
        <begin position="217"/>
        <end position="246"/>
    </location>
</feature>
<evidence type="ECO:0000313" key="2">
    <source>
        <dbReference type="EMBL" id="VDP20746.1"/>
    </source>
</evidence>
<evidence type="ECO:0000313" key="3">
    <source>
        <dbReference type="Proteomes" id="UP000050761"/>
    </source>
</evidence>
<dbReference type="Proteomes" id="UP000050761">
    <property type="component" value="Unassembled WGS sequence"/>
</dbReference>
<keyword evidence="3" id="KW-1185">Reference proteome</keyword>
<proteinExistence type="predicted"/>
<evidence type="ECO:0000313" key="4">
    <source>
        <dbReference type="WBParaSite" id="HPBE_0002057001-mRNA-1"/>
    </source>
</evidence>
<feature type="compositionally biased region" description="Basic and acidic residues" evidence="1">
    <location>
        <begin position="236"/>
        <end position="246"/>
    </location>
</feature>
<name>A0A3P8FPI4_HELPZ</name>
<protein>
    <submittedName>
        <fullName evidence="4">TPR_REGION domain-containing protein</fullName>
    </submittedName>
</protein>
<evidence type="ECO:0000256" key="1">
    <source>
        <dbReference type="SAM" id="MobiDB-lite"/>
    </source>
</evidence>
<gene>
    <name evidence="2" type="ORF">HPBE_LOCUS20569</name>
</gene>
<dbReference type="WBParaSite" id="HPBE_0002057001-mRNA-1">
    <property type="protein sequence ID" value="HPBE_0002057001-mRNA-1"/>
    <property type="gene ID" value="HPBE_0002057001"/>
</dbReference>
<accession>A0A3P8FPI4</accession>